<evidence type="ECO:0000313" key="7">
    <source>
        <dbReference type="EMBL" id="CAA9584476.1"/>
    </source>
</evidence>
<evidence type="ECO:0000256" key="1">
    <source>
        <dbReference type="ARBA" id="ARBA00004196"/>
    </source>
</evidence>
<comment type="similarity">
    <text evidence="2">Belongs to the bacterial solute-binding protein 5 family.</text>
</comment>
<evidence type="ECO:0000256" key="5">
    <source>
        <dbReference type="SAM" id="MobiDB-lite"/>
    </source>
</evidence>
<dbReference type="InterPro" id="IPR000914">
    <property type="entry name" value="SBP_5_dom"/>
</dbReference>
<dbReference type="CDD" id="cd08504">
    <property type="entry name" value="PBP2_OppA"/>
    <property type="match status" value="1"/>
</dbReference>
<dbReference type="Gene3D" id="3.10.105.10">
    <property type="entry name" value="Dipeptide-binding Protein, Domain 3"/>
    <property type="match status" value="1"/>
</dbReference>
<evidence type="ECO:0000259" key="6">
    <source>
        <dbReference type="Pfam" id="PF00496"/>
    </source>
</evidence>
<dbReference type="SUPFAM" id="SSF53850">
    <property type="entry name" value="Periplasmic binding protein-like II"/>
    <property type="match status" value="1"/>
</dbReference>
<name>A0A6J4VPL5_9BACT</name>
<dbReference type="Gene3D" id="3.90.76.10">
    <property type="entry name" value="Dipeptide-binding Protein, Domain 1"/>
    <property type="match status" value="1"/>
</dbReference>
<dbReference type="Pfam" id="PF00496">
    <property type="entry name" value="SBP_bac_5"/>
    <property type="match status" value="1"/>
</dbReference>
<dbReference type="GO" id="GO:0030313">
    <property type="term" value="C:cell envelope"/>
    <property type="evidence" value="ECO:0007669"/>
    <property type="project" value="UniProtKB-SubCell"/>
</dbReference>
<evidence type="ECO:0000256" key="4">
    <source>
        <dbReference type="ARBA" id="ARBA00022729"/>
    </source>
</evidence>
<feature type="domain" description="Solute-binding protein family 5" evidence="6">
    <location>
        <begin position="146"/>
        <end position="549"/>
    </location>
</feature>
<dbReference type="AlphaFoldDB" id="A0A6J4VPL5"/>
<feature type="region of interest" description="Disordered" evidence="5">
    <location>
        <begin position="71"/>
        <end position="98"/>
    </location>
</feature>
<feature type="compositionally biased region" description="Basic and acidic residues" evidence="5">
    <location>
        <begin position="17"/>
        <end position="32"/>
    </location>
</feature>
<dbReference type="InterPro" id="IPR006311">
    <property type="entry name" value="TAT_signal"/>
</dbReference>
<dbReference type="GO" id="GO:0015833">
    <property type="term" value="P:peptide transport"/>
    <property type="evidence" value="ECO:0007669"/>
    <property type="project" value="TreeGrafter"/>
</dbReference>
<dbReference type="PANTHER" id="PTHR30290">
    <property type="entry name" value="PERIPLASMIC BINDING COMPONENT OF ABC TRANSPORTER"/>
    <property type="match status" value="1"/>
</dbReference>
<dbReference type="PANTHER" id="PTHR30290:SF10">
    <property type="entry name" value="PERIPLASMIC OLIGOPEPTIDE-BINDING PROTEIN-RELATED"/>
    <property type="match status" value="1"/>
</dbReference>
<dbReference type="PROSITE" id="PS51318">
    <property type="entry name" value="TAT"/>
    <property type="match status" value="1"/>
</dbReference>
<dbReference type="GO" id="GO:1904680">
    <property type="term" value="F:peptide transmembrane transporter activity"/>
    <property type="evidence" value="ECO:0007669"/>
    <property type="project" value="TreeGrafter"/>
</dbReference>
<comment type="subcellular location">
    <subcellularLocation>
        <location evidence="1">Cell envelope</location>
    </subcellularLocation>
</comment>
<evidence type="ECO:0000256" key="3">
    <source>
        <dbReference type="ARBA" id="ARBA00022448"/>
    </source>
</evidence>
<dbReference type="InterPro" id="IPR039424">
    <property type="entry name" value="SBP_5"/>
</dbReference>
<feature type="region of interest" description="Disordered" evidence="5">
    <location>
        <begin position="1"/>
        <end position="32"/>
    </location>
</feature>
<feature type="compositionally biased region" description="Low complexity" evidence="5">
    <location>
        <begin position="72"/>
        <end position="98"/>
    </location>
</feature>
<dbReference type="Gene3D" id="3.40.190.10">
    <property type="entry name" value="Periplasmic binding protein-like II"/>
    <property type="match status" value="1"/>
</dbReference>
<evidence type="ECO:0000256" key="2">
    <source>
        <dbReference type="ARBA" id="ARBA00005695"/>
    </source>
</evidence>
<keyword evidence="4" id="KW-0732">Signal</keyword>
<keyword evidence="3" id="KW-0813">Transport</keyword>
<organism evidence="7">
    <name type="scientific">uncultured Thermomicrobiales bacterium</name>
    <dbReference type="NCBI Taxonomy" id="1645740"/>
    <lineage>
        <taxon>Bacteria</taxon>
        <taxon>Pseudomonadati</taxon>
        <taxon>Thermomicrobiota</taxon>
        <taxon>Thermomicrobia</taxon>
        <taxon>Thermomicrobiales</taxon>
        <taxon>environmental samples</taxon>
    </lineage>
</organism>
<protein>
    <submittedName>
        <fullName evidence="7">Oligopeptide ABC transporter, periplasmic oligopeptide-binding protein OppA</fullName>
    </submittedName>
</protein>
<dbReference type="EMBL" id="CADCWL010000247">
    <property type="protein sequence ID" value="CAA9584476.1"/>
    <property type="molecule type" value="Genomic_DNA"/>
</dbReference>
<proteinExistence type="inferred from homology"/>
<accession>A0A6J4VPL5</accession>
<sequence length="646" mass="71447">MAAKVPGAGADGAQDQEEQRMTERYDDETRRRLEAKLRERSINRRKVVQGGAAGAATVGLGGLRTFRAAAQDTTPAASPDASPMASPAASPAAGAAPTGGALDAEQVLYHFVLQDEPATFDFNSNLYANAEPECWAGLLTFDPNGTPVPDWAERFESNAEGSVWTFHLRQGNTGWTNGDPVTAHDFVWSFSRILDPAPVGAAGPNSYSFILYDVKNAESFSNATPVAREGDPLNGQVATREDLGLRAIDDWTLEVTLEGGRANFAQKVAYLACVPAHRPSVEQHGAEWALGNVPLVSNGPFKLDRWEKGVKCEFSKNENYWQAEEIVLQRVVDPITPSSNSVLAFEQGSGDQRLDWTPVAADNLPRFQEDPALAPLLKQYVYPGIWMLLPSNGVPPFDQLPVRQALSHAIDRERLTTVTNNLILPANCMVPIGVYGYIDDPEITGIQNFDPELAMSLLEGTEFAGGQNWPPITVLIRGSEEIYNSDLMLNDIIAQLQENLGMAIQIEKQTGETNFRPRLLENRDQLVWIRWWYDYPDPDNGYYDMFYGGKPAGSKRQAWSNAEFDRLCIQAKGELDPEARLELYKQAERIIQEDVGYIPVGFRVDQYAFKPWVQGVPTNRQGFTVPDGNIYLRMFTEVGISGRPAE</sequence>
<reference evidence="7" key="1">
    <citation type="submission" date="2020-02" db="EMBL/GenBank/DDBJ databases">
        <authorList>
            <person name="Meier V. D."/>
        </authorList>
    </citation>
    <scope>NUCLEOTIDE SEQUENCE</scope>
    <source>
        <strain evidence="7">AVDCRST_MAG19</strain>
    </source>
</reference>
<gene>
    <name evidence="7" type="ORF">AVDCRST_MAG19-4728</name>
</gene>